<feature type="active site" evidence="5">
    <location>
        <position position="296"/>
    </location>
</feature>
<dbReference type="InterPro" id="IPR001461">
    <property type="entry name" value="Aspartic_peptidase_A1"/>
</dbReference>
<reference evidence="9 10" key="1">
    <citation type="journal article" date="2015" name="Genome Announc.">
        <title>Draft Genome Sequence and Gene Annotation of the Entomopathogenic Fungus Verticillium hemipterigenum.</title>
        <authorList>
            <person name="Horn F."/>
            <person name="Habel A."/>
            <person name="Scharf D.H."/>
            <person name="Dworschak J."/>
            <person name="Brakhage A.A."/>
            <person name="Guthke R."/>
            <person name="Hertweck C."/>
            <person name="Linde J."/>
        </authorList>
    </citation>
    <scope>NUCLEOTIDE SEQUENCE [LARGE SCALE GENOMIC DNA]</scope>
</reference>
<keyword evidence="4 6" id="KW-0378">Hydrolase</keyword>
<evidence type="ECO:0000256" key="2">
    <source>
        <dbReference type="ARBA" id="ARBA00022670"/>
    </source>
</evidence>
<dbReference type="FunFam" id="2.40.70.10:FF:000026">
    <property type="entry name" value="Endothiapepsin"/>
    <property type="match status" value="1"/>
</dbReference>
<organism evidence="9 10">
    <name type="scientific">[Torrubiella] hemipterigena</name>
    <dbReference type="NCBI Taxonomy" id="1531966"/>
    <lineage>
        <taxon>Eukaryota</taxon>
        <taxon>Fungi</taxon>
        <taxon>Dikarya</taxon>
        <taxon>Ascomycota</taxon>
        <taxon>Pezizomycotina</taxon>
        <taxon>Sordariomycetes</taxon>
        <taxon>Hypocreomycetidae</taxon>
        <taxon>Hypocreales</taxon>
        <taxon>Clavicipitaceae</taxon>
        <taxon>Clavicipitaceae incertae sedis</taxon>
        <taxon>'Torrubiella' clade</taxon>
    </lineage>
</organism>
<protein>
    <recommendedName>
        <fullName evidence="8">Peptidase A1 domain-containing protein</fullName>
    </recommendedName>
</protein>
<dbReference type="AlphaFoldDB" id="A0A0A1T5A5"/>
<dbReference type="GO" id="GO:0004190">
    <property type="term" value="F:aspartic-type endopeptidase activity"/>
    <property type="evidence" value="ECO:0007669"/>
    <property type="project" value="UniProtKB-KW"/>
</dbReference>
<dbReference type="InterPro" id="IPR021109">
    <property type="entry name" value="Peptidase_aspartic_dom_sf"/>
</dbReference>
<feature type="domain" description="Peptidase A1" evidence="8">
    <location>
        <begin position="93"/>
        <end position="407"/>
    </location>
</feature>
<feature type="active site" evidence="5">
    <location>
        <position position="111"/>
    </location>
</feature>
<dbReference type="EMBL" id="CDHN01000001">
    <property type="protein sequence ID" value="CEJ81492.1"/>
    <property type="molecule type" value="Genomic_DNA"/>
</dbReference>
<dbReference type="HOGENOM" id="CLU_013253_0_1_1"/>
<dbReference type="SUPFAM" id="SSF50630">
    <property type="entry name" value="Acid proteases"/>
    <property type="match status" value="1"/>
</dbReference>
<evidence type="ECO:0000259" key="8">
    <source>
        <dbReference type="PROSITE" id="PS51767"/>
    </source>
</evidence>
<dbReference type="Pfam" id="PF00026">
    <property type="entry name" value="Asp"/>
    <property type="match status" value="1"/>
</dbReference>
<evidence type="ECO:0000256" key="3">
    <source>
        <dbReference type="ARBA" id="ARBA00022750"/>
    </source>
</evidence>
<dbReference type="PANTHER" id="PTHR47966:SF2">
    <property type="entry name" value="ASPERGILLOPEPSIN-1-RELATED"/>
    <property type="match status" value="1"/>
</dbReference>
<dbReference type="PROSITE" id="PS51767">
    <property type="entry name" value="PEPTIDASE_A1"/>
    <property type="match status" value="1"/>
</dbReference>
<comment type="similarity">
    <text evidence="1 6">Belongs to the peptidase A1 family.</text>
</comment>
<evidence type="ECO:0000256" key="5">
    <source>
        <dbReference type="PIRSR" id="PIRSR601461-1"/>
    </source>
</evidence>
<evidence type="ECO:0000256" key="4">
    <source>
        <dbReference type="ARBA" id="ARBA00022801"/>
    </source>
</evidence>
<evidence type="ECO:0000256" key="7">
    <source>
        <dbReference type="SAM" id="SignalP"/>
    </source>
</evidence>
<evidence type="ECO:0000256" key="1">
    <source>
        <dbReference type="ARBA" id="ARBA00007447"/>
    </source>
</evidence>
<evidence type="ECO:0000256" key="6">
    <source>
        <dbReference type="RuleBase" id="RU000454"/>
    </source>
</evidence>
<proteinExistence type="inferred from homology"/>
<evidence type="ECO:0000313" key="10">
    <source>
        <dbReference type="Proteomes" id="UP000039046"/>
    </source>
</evidence>
<dbReference type="PANTHER" id="PTHR47966">
    <property type="entry name" value="BETA-SITE APP-CLEAVING ENZYME, ISOFORM A-RELATED"/>
    <property type="match status" value="1"/>
</dbReference>
<dbReference type="Gene3D" id="2.40.70.10">
    <property type="entry name" value="Acid Proteases"/>
    <property type="match status" value="2"/>
</dbReference>
<feature type="chain" id="PRO_5001979298" description="Peptidase A1 domain-containing protein" evidence="7">
    <location>
        <begin position="19"/>
        <end position="410"/>
    </location>
</feature>
<dbReference type="Proteomes" id="UP000039046">
    <property type="component" value="Unassembled WGS sequence"/>
</dbReference>
<keyword evidence="3 6" id="KW-0064">Aspartyl protease</keyword>
<keyword evidence="2 6" id="KW-0645">Protease</keyword>
<feature type="signal peptide" evidence="7">
    <location>
        <begin position="1"/>
        <end position="18"/>
    </location>
</feature>
<gene>
    <name evidence="9" type="ORF">VHEMI01614</name>
</gene>
<dbReference type="GO" id="GO:0006508">
    <property type="term" value="P:proteolysis"/>
    <property type="evidence" value="ECO:0007669"/>
    <property type="project" value="UniProtKB-KW"/>
</dbReference>
<dbReference type="PRINTS" id="PR00792">
    <property type="entry name" value="PEPSIN"/>
</dbReference>
<sequence length="410" mass="42696">MKTSSALLLASTLGGVFAAPASTQSGVTFSATTTFNGKSRHVAHDLERAFNKYVPAEKRAEILASLASSNTARSTGSAITNPEPNSDHVDALYLTEVKIGTPAQTLKLDFDTGSSDLWVFSTDTDSSVVNGQTLYNPKSSTSAKQIPGETWAIHYADESQCSGIIYSDDVTVGGLTVKGQAVESAQTVSQQFTDDAQSSGLLGLALSKGNTASPTKQKTWFDNISASLDKKLFTVRLRHQAAGSYNFGYIDSKQYSGAISYTPASTDDLGHRLFKSNGYSIGSGATKSASITGTADTGTSLFILPDTIANAYWAGVKGAQKVAINNGAGHAWLYPCSTTLPSFNFNVGSGKATVPGADMNFAPNGNGQCVGGIATLSGLGGISIFGDVALKSNLVIFDDANNQLGWAKGL</sequence>
<dbReference type="InterPro" id="IPR034163">
    <property type="entry name" value="Aspergillopepsin-like_cat_dom"/>
</dbReference>
<keyword evidence="7" id="KW-0732">Signal</keyword>
<dbReference type="CDD" id="cd06097">
    <property type="entry name" value="Aspergillopepsin_like"/>
    <property type="match status" value="1"/>
</dbReference>
<dbReference type="STRING" id="1531966.A0A0A1T5A5"/>
<dbReference type="PROSITE" id="PS00141">
    <property type="entry name" value="ASP_PROTEASE"/>
    <property type="match status" value="1"/>
</dbReference>
<name>A0A0A1T5A5_9HYPO</name>
<dbReference type="InterPro" id="IPR033121">
    <property type="entry name" value="PEPTIDASE_A1"/>
</dbReference>
<dbReference type="OrthoDB" id="2747330at2759"/>
<evidence type="ECO:0000313" key="9">
    <source>
        <dbReference type="EMBL" id="CEJ81492.1"/>
    </source>
</evidence>
<accession>A0A0A1T5A5</accession>
<keyword evidence="10" id="KW-1185">Reference proteome</keyword>
<dbReference type="InterPro" id="IPR001969">
    <property type="entry name" value="Aspartic_peptidase_AS"/>
</dbReference>